<dbReference type="InterPro" id="IPR014729">
    <property type="entry name" value="Rossmann-like_a/b/a_fold"/>
</dbReference>
<dbReference type="Proteomes" id="UP001501867">
    <property type="component" value="Unassembled WGS sequence"/>
</dbReference>
<evidence type="ECO:0000313" key="9">
    <source>
        <dbReference type="EMBL" id="GAA0270584.1"/>
    </source>
</evidence>
<feature type="binding site" evidence="8">
    <location>
        <position position="58"/>
    </location>
    <ligand>
        <name>beta-alanine</name>
        <dbReference type="ChEBI" id="CHEBI:57966"/>
    </ligand>
</feature>
<keyword evidence="4 8" id="KW-0566">Pantothenate biosynthesis</keyword>
<comment type="similarity">
    <text evidence="2 8">Belongs to the pantothenate synthetase family.</text>
</comment>
<evidence type="ECO:0000256" key="5">
    <source>
        <dbReference type="ARBA" id="ARBA00022741"/>
    </source>
</evidence>
<evidence type="ECO:0000256" key="1">
    <source>
        <dbReference type="ARBA" id="ARBA00004990"/>
    </source>
</evidence>
<organism evidence="9 10">
    <name type="scientific">Streptomyces polychromogenes</name>
    <dbReference type="NCBI Taxonomy" id="67342"/>
    <lineage>
        <taxon>Bacteria</taxon>
        <taxon>Bacillati</taxon>
        <taxon>Actinomycetota</taxon>
        <taxon>Actinomycetes</taxon>
        <taxon>Kitasatosporales</taxon>
        <taxon>Streptomycetaceae</taxon>
        <taxon>Streptomyces</taxon>
    </lineage>
</organism>
<evidence type="ECO:0000256" key="3">
    <source>
        <dbReference type="ARBA" id="ARBA00022598"/>
    </source>
</evidence>
<reference evidence="10" key="1">
    <citation type="journal article" date="2019" name="Int. J. Syst. Evol. Microbiol.">
        <title>The Global Catalogue of Microorganisms (GCM) 10K type strain sequencing project: providing services to taxonomists for standard genome sequencing and annotation.</title>
        <authorList>
            <consortium name="The Broad Institute Genomics Platform"/>
            <consortium name="The Broad Institute Genome Sequencing Center for Infectious Disease"/>
            <person name="Wu L."/>
            <person name="Ma J."/>
        </authorList>
    </citation>
    <scope>NUCLEOTIDE SEQUENCE [LARGE SCALE GENOMIC DNA]</scope>
    <source>
        <strain evidence="10">JCM 4505</strain>
    </source>
</reference>
<evidence type="ECO:0000256" key="7">
    <source>
        <dbReference type="ARBA" id="ARBA00048258"/>
    </source>
</evidence>
<dbReference type="EMBL" id="BAAABV010000005">
    <property type="protein sequence ID" value="GAA0270584.1"/>
    <property type="molecule type" value="Genomic_DNA"/>
</dbReference>
<protein>
    <recommendedName>
        <fullName evidence="8">Pantothenate synthetase</fullName>
        <shortName evidence="8">PS</shortName>
        <ecNumber evidence="8">6.3.2.1</ecNumber>
    </recommendedName>
    <alternativeName>
        <fullName evidence="8">Pantoate--beta-alanine ligase</fullName>
    </alternativeName>
    <alternativeName>
        <fullName evidence="8">Pantoate-activating enzyme</fullName>
    </alternativeName>
</protein>
<accession>A0ABP3EQ38</accession>
<evidence type="ECO:0000256" key="2">
    <source>
        <dbReference type="ARBA" id="ARBA00009256"/>
    </source>
</evidence>
<comment type="miscellaneous">
    <text evidence="8">The reaction proceeds by a bi uni uni bi ping pong mechanism.</text>
</comment>
<dbReference type="InterPro" id="IPR042176">
    <property type="entry name" value="Pantoate_ligase_C"/>
</dbReference>
<feature type="active site" description="Proton donor" evidence="8">
    <location>
        <position position="34"/>
    </location>
</feature>
<gene>
    <name evidence="9" type="primary">panC_1</name>
    <name evidence="8" type="synonym">panC</name>
    <name evidence="9" type="ORF">GCM10010302_05190</name>
</gene>
<keyword evidence="5 8" id="KW-0547">Nucleotide-binding</keyword>
<feature type="binding site" evidence="8">
    <location>
        <begin position="27"/>
        <end position="34"/>
    </location>
    <ligand>
        <name>ATP</name>
        <dbReference type="ChEBI" id="CHEBI:30616"/>
    </ligand>
</feature>
<comment type="catalytic activity">
    <reaction evidence="7 8">
        <text>(R)-pantoate + beta-alanine + ATP = (R)-pantothenate + AMP + diphosphate + H(+)</text>
        <dbReference type="Rhea" id="RHEA:10912"/>
        <dbReference type="ChEBI" id="CHEBI:15378"/>
        <dbReference type="ChEBI" id="CHEBI:15980"/>
        <dbReference type="ChEBI" id="CHEBI:29032"/>
        <dbReference type="ChEBI" id="CHEBI:30616"/>
        <dbReference type="ChEBI" id="CHEBI:33019"/>
        <dbReference type="ChEBI" id="CHEBI:57966"/>
        <dbReference type="ChEBI" id="CHEBI:456215"/>
        <dbReference type="EC" id="6.3.2.1"/>
    </reaction>
</comment>
<keyword evidence="8" id="KW-0963">Cytoplasm</keyword>
<dbReference type="HAMAP" id="MF_00158">
    <property type="entry name" value="PanC"/>
    <property type="match status" value="1"/>
</dbReference>
<sequence length="284" mass="30185">MLVTTDRDSLSKARAGLRGTIGLVITMGALHDGHAVLIRAARERADHVVVTVYVNPLQYENPATYPSTPEADYALCAAEGASVVYLPQTVEVYRGGGPLVRVVPGPLGEGLEGEGRPGYFEGVLTVMLKMTNLVRPDLVFLGEKDFQQLALFRRMVFDLDVPVEVVAVPTVREAGGLALSSRNARLSPAERTAAFALPRALAAGVETATRGGRVSEVLGVARGLLDEARLGQVPVETLYLELTGPGLEDAPQRGPAWLLAAVRVGDTRLIDAMPLVLTENAAGR</sequence>
<dbReference type="Gene3D" id="3.40.50.620">
    <property type="entry name" value="HUPs"/>
    <property type="match status" value="1"/>
</dbReference>
<keyword evidence="6 8" id="KW-0067">ATP-binding</keyword>
<feature type="binding site" evidence="8">
    <location>
        <position position="171"/>
    </location>
    <ligand>
        <name>ATP</name>
        <dbReference type="ChEBI" id="CHEBI:30616"/>
    </ligand>
</feature>
<dbReference type="InterPro" id="IPR003721">
    <property type="entry name" value="Pantoate_ligase"/>
</dbReference>
<feature type="binding site" evidence="8">
    <location>
        <begin position="179"/>
        <end position="182"/>
    </location>
    <ligand>
        <name>ATP</name>
        <dbReference type="ChEBI" id="CHEBI:30616"/>
    </ligand>
</feature>
<dbReference type="PANTHER" id="PTHR21299:SF1">
    <property type="entry name" value="PANTOATE--BETA-ALANINE LIGASE"/>
    <property type="match status" value="1"/>
</dbReference>
<evidence type="ECO:0000313" key="10">
    <source>
        <dbReference type="Proteomes" id="UP001501867"/>
    </source>
</evidence>
<feature type="binding site" evidence="8">
    <location>
        <position position="58"/>
    </location>
    <ligand>
        <name>(R)-pantoate</name>
        <dbReference type="ChEBI" id="CHEBI:15980"/>
    </ligand>
</feature>
<evidence type="ECO:0000256" key="6">
    <source>
        <dbReference type="ARBA" id="ARBA00022840"/>
    </source>
</evidence>
<dbReference type="PANTHER" id="PTHR21299">
    <property type="entry name" value="CYTIDYLATE KINASE/PANTOATE-BETA-ALANINE LIGASE"/>
    <property type="match status" value="1"/>
</dbReference>
<comment type="pathway">
    <text evidence="1 8">Cofactor biosynthesis; (R)-pantothenate biosynthesis; (R)-pantothenate from (R)-pantoate and beta-alanine: step 1/1.</text>
</comment>
<dbReference type="EC" id="6.3.2.1" evidence="8"/>
<dbReference type="Gene3D" id="3.30.1300.10">
    <property type="entry name" value="Pantoate-beta-alanine ligase, C-terminal domain"/>
    <property type="match status" value="1"/>
</dbReference>
<dbReference type="SUPFAM" id="SSF52374">
    <property type="entry name" value="Nucleotidylyl transferase"/>
    <property type="match status" value="1"/>
</dbReference>
<keyword evidence="3 8" id="KW-0436">Ligase</keyword>
<proteinExistence type="inferred from homology"/>
<comment type="function">
    <text evidence="8">Catalyzes the condensation of pantoate with beta-alanine in an ATP-dependent reaction via a pantoyl-adenylate intermediate.</text>
</comment>
<keyword evidence="10" id="KW-1185">Reference proteome</keyword>
<evidence type="ECO:0000256" key="8">
    <source>
        <dbReference type="HAMAP-Rule" id="MF_00158"/>
    </source>
</evidence>
<comment type="subunit">
    <text evidence="8">Homodimer.</text>
</comment>
<dbReference type="Pfam" id="PF02569">
    <property type="entry name" value="Pantoate_ligase"/>
    <property type="match status" value="1"/>
</dbReference>
<dbReference type="RefSeq" id="WP_344151670.1">
    <property type="nucleotide sequence ID" value="NZ_BAAABV010000005.1"/>
</dbReference>
<feature type="binding site" evidence="8">
    <location>
        <begin position="142"/>
        <end position="145"/>
    </location>
    <ligand>
        <name>ATP</name>
        <dbReference type="ChEBI" id="CHEBI:30616"/>
    </ligand>
</feature>
<comment type="caution">
    <text evidence="9">The sequence shown here is derived from an EMBL/GenBank/DDBJ whole genome shotgun (WGS) entry which is preliminary data.</text>
</comment>
<name>A0ABP3EQ38_9ACTN</name>
<comment type="subcellular location">
    <subcellularLocation>
        <location evidence="8">Cytoplasm</location>
    </subcellularLocation>
</comment>
<dbReference type="GO" id="GO:0016874">
    <property type="term" value="F:ligase activity"/>
    <property type="evidence" value="ECO:0007669"/>
    <property type="project" value="UniProtKB-KW"/>
</dbReference>
<feature type="binding site" evidence="8">
    <location>
        <position position="148"/>
    </location>
    <ligand>
        <name>(R)-pantoate</name>
        <dbReference type="ChEBI" id="CHEBI:15980"/>
    </ligand>
</feature>
<evidence type="ECO:0000256" key="4">
    <source>
        <dbReference type="ARBA" id="ARBA00022655"/>
    </source>
</evidence>